<dbReference type="Proteomes" id="UP000078561">
    <property type="component" value="Unassembled WGS sequence"/>
</dbReference>
<dbReference type="InParanoid" id="A0A168QBE9"/>
<dbReference type="OrthoDB" id="2414723at2759"/>
<sequence length="337" mass="37529">MLTPFLTCFPTRKKKTFETVIQKDDDRKAEEEDAGDLSNVIQGNAIAYHLERVIPAKALSTCPETSIVMSHADKIPIVGPMASSWLPSTGMNKKAHSFITPYPPPSYYDITGIQSSSKLSQLSDYVWRQGIQLIPDMTLSNSTTIDKKQMEQVMALIHIAAEMGQSGNPQMANDLYMMSIDRMLSALPLDSDSNLKFAVEYRLSEFRNKQRLNLDQPFEEMMMSIANCQELADDSPSSRFTLAGVMSTVTCFGVDAYKRSPIPDVMSYSMSCVLSGLLAVDTSCQLRQRSWNLAVLGVAKAMEMDRHYELHKLVADKLLLTCNALLQAALAHSEHPK</sequence>
<name>A0A168QBE9_ABSGL</name>
<protein>
    <submittedName>
        <fullName evidence="1">Uncharacterized protein</fullName>
    </submittedName>
</protein>
<dbReference type="STRING" id="4829.A0A168QBE9"/>
<evidence type="ECO:0000313" key="1">
    <source>
        <dbReference type="EMBL" id="SAM04177.1"/>
    </source>
</evidence>
<accession>A0A168QBE9</accession>
<dbReference type="AlphaFoldDB" id="A0A168QBE9"/>
<organism evidence="1">
    <name type="scientific">Absidia glauca</name>
    <name type="common">Pin mould</name>
    <dbReference type="NCBI Taxonomy" id="4829"/>
    <lineage>
        <taxon>Eukaryota</taxon>
        <taxon>Fungi</taxon>
        <taxon>Fungi incertae sedis</taxon>
        <taxon>Mucoromycota</taxon>
        <taxon>Mucoromycotina</taxon>
        <taxon>Mucoromycetes</taxon>
        <taxon>Mucorales</taxon>
        <taxon>Cunninghamellaceae</taxon>
        <taxon>Absidia</taxon>
    </lineage>
</organism>
<keyword evidence="2" id="KW-1185">Reference proteome</keyword>
<dbReference type="EMBL" id="LT554351">
    <property type="protein sequence ID" value="SAM04177.1"/>
    <property type="molecule type" value="Genomic_DNA"/>
</dbReference>
<reference evidence="1" key="1">
    <citation type="submission" date="2016-04" db="EMBL/GenBank/DDBJ databases">
        <authorList>
            <person name="Evans L.H."/>
            <person name="Alamgir A."/>
            <person name="Owens N."/>
            <person name="Weber N.D."/>
            <person name="Virtaneva K."/>
            <person name="Barbian K."/>
            <person name="Babar A."/>
            <person name="Rosenke K."/>
        </authorList>
    </citation>
    <scope>NUCLEOTIDE SEQUENCE [LARGE SCALE GENOMIC DNA]</scope>
    <source>
        <strain evidence="1">CBS 101.48</strain>
    </source>
</reference>
<gene>
    <name evidence="1" type="primary">ABSGL_10037.1 scaffold 11786</name>
</gene>
<proteinExistence type="predicted"/>
<dbReference type="OMA" id="TIDKKQM"/>
<evidence type="ECO:0000313" key="2">
    <source>
        <dbReference type="Proteomes" id="UP000078561"/>
    </source>
</evidence>